<evidence type="ECO:0000256" key="9">
    <source>
        <dbReference type="ARBA" id="ARBA00030757"/>
    </source>
</evidence>
<evidence type="ECO:0000313" key="12">
    <source>
        <dbReference type="EMBL" id="MFD1546538.1"/>
    </source>
</evidence>
<comment type="caution">
    <text evidence="12">The sequence shown here is derived from an EMBL/GenBank/DDBJ whole genome shotgun (WGS) entry which is preliminary data.</text>
</comment>
<accession>A0ABW4GVX0</accession>
<evidence type="ECO:0000256" key="5">
    <source>
        <dbReference type="ARBA" id="ARBA00022490"/>
    </source>
</evidence>
<reference evidence="13" key="1">
    <citation type="journal article" date="2019" name="Int. J. Syst. Evol. Microbiol.">
        <title>The Global Catalogue of Microorganisms (GCM) 10K type strain sequencing project: providing services to taxonomists for standard genome sequencing and annotation.</title>
        <authorList>
            <consortium name="The Broad Institute Genomics Platform"/>
            <consortium name="The Broad Institute Genome Sequencing Center for Infectious Disease"/>
            <person name="Wu L."/>
            <person name="Ma J."/>
        </authorList>
    </citation>
    <scope>NUCLEOTIDE SEQUENCE [LARGE SCALE GENOMIC DNA]</scope>
    <source>
        <strain evidence="13">CGMCC 1.15399</strain>
    </source>
</reference>
<evidence type="ECO:0000256" key="6">
    <source>
        <dbReference type="ARBA" id="ARBA00022603"/>
    </source>
</evidence>
<evidence type="ECO:0000256" key="10">
    <source>
        <dbReference type="ARBA" id="ARBA00031323"/>
    </source>
</evidence>
<dbReference type="PANTHER" id="PTHR11579:SF0">
    <property type="entry name" value="PROTEIN-L-ISOASPARTATE(D-ASPARTATE) O-METHYLTRANSFERASE"/>
    <property type="match status" value="1"/>
</dbReference>
<evidence type="ECO:0000256" key="8">
    <source>
        <dbReference type="ARBA" id="ARBA00022691"/>
    </source>
</evidence>
<evidence type="ECO:0000256" key="1">
    <source>
        <dbReference type="ARBA" id="ARBA00004496"/>
    </source>
</evidence>
<dbReference type="Pfam" id="PF01135">
    <property type="entry name" value="PCMT"/>
    <property type="match status" value="1"/>
</dbReference>
<dbReference type="EC" id="2.1.1.77" evidence="3"/>
<evidence type="ECO:0000256" key="3">
    <source>
        <dbReference type="ARBA" id="ARBA00011890"/>
    </source>
</evidence>
<dbReference type="CDD" id="cd02440">
    <property type="entry name" value="AdoMet_MTases"/>
    <property type="match status" value="1"/>
</dbReference>
<comment type="similarity">
    <text evidence="2">Belongs to the methyltransferase superfamily. L-isoaspartyl/D-aspartyl protein methyltransferase family.</text>
</comment>
<name>A0ABW4GVX0_9ACTN</name>
<evidence type="ECO:0000256" key="2">
    <source>
        <dbReference type="ARBA" id="ARBA00005369"/>
    </source>
</evidence>
<keyword evidence="5" id="KW-0963">Cytoplasm</keyword>
<dbReference type="Gene3D" id="3.40.50.150">
    <property type="entry name" value="Vaccinia Virus protein VP39"/>
    <property type="match status" value="1"/>
</dbReference>
<evidence type="ECO:0000256" key="7">
    <source>
        <dbReference type="ARBA" id="ARBA00022679"/>
    </source>
</evidence>
<evidence type="ECO:0000256" key="11">
    <source>
        <dbReference type="ARBA" id="ARBA00031350"/>
    </source>
</evidence>
<dbReference type="SUPFAM" id="SSF53335">
    <property type="entry name" value="S-adenosyl-L-methionine-dependent methyltransferases"/>
    <property type="match status" value="1"/>
</dbReference>
<keyword evidence="6" id="KW-0489">Methyltransferase</keyword>
<dbReference type="InterPro" id="IPR000682">
    <property type="entry name" value="PCMT"/>
</dbReference>
<keyword evidence="13" id="KW-1185">Reference proteome</keyword>
<keyword evidence="8" id="KW-0949">S-adenosyl-L-methionine</keyword>
<dbReference type="InterPro" id="IPR029063">
    <property type="entry name" value="SAM-dependent_MTases_sf"/>
</dbReference>
<proteinExistence type="inferred from homology"/>
<evidence type="ECO:0000313" key="13">
    <source>
        <dbReference type="Proteomes" id="UP001597097"/>
    </source>
</evidence>
<sequence>MDPEELNVAMANALASNGELTDEAWRAALLAVPRHLFVPAVAWAEPDDAPGYLIDRESNPDAWLKAAYADHAIITQFDDGATEISKGPGRYTSSLSAPGVVLDFLELLGAGSNDQVLEIGTGPGWTAGLLSHRVGEECVTSIEIDEDVFSTAVGNLSEVGHRPHLVRGDGGRGWARGAPYDRVHVTCGVFEVPYEWVRQTRSGGVIVLPWMPRYEPGYQLRLSVGPHGTASGNFTQYAGYMLLKSQRAASPPLFEDDFRFRPTEIDPATVFRAGYGADVAIAGMYPDITVNVDRENDFQTWLWTGDSKAYVSGSEVAQVGPRNLWDEVERAFSQWTEWERPELSRFGMCVTPVGQYVWLDSPDNPVALPAR</sequence>
<dbReference type="Proteomes" id="UP001597097">
    <property type="component" value="Unassembled WGS sequence"/>
</dbReference>
<gene>
    <name evidence="12" type="ORF">ACFSJ0_56545</name>
</gene>
<dbReference type="EMBL" id="JBHUCM010000067">
    <property type="protein sequence ID" value="MFD1546538.1"/>
    <property type="molecule type" value="Genomic_DNA"/>
</dbReference>
<organism evidence="12 13">
    <name type="scientific">Nonomuraea guangzhouensis</name>
    <dbReference type="NCBI Taxonomy" id="1291555"/>
    <lineage>
        <taxon>Bacteria</taxon>
        <taxon>Bacillati</taxon>
        <taxon>Actinomycetota</taxon>
        <taxon>Actinomycetes</taxon>
        <taxon>Streptosporangiales</taxon>
        <taxon>Streptosporangiaceae</taxon>
        <taxon>Nonomuraea</taxon>
    </lineage>
</organism>
<dbReference type="RefSeq" id="WP_308126811.1">
    <property type="nucleotide sequence ID" value="NZ_JAHKRM010000002.1"/>
</dbReference>
<comment type="subcellular location">
    <subcellularLocation>
        <location evidence="1">Cytoplasm</location>
    </subcellularLocation>
</comment>
<evidence type="ECO:0000256" key="4">
    <source>
        <dbReference type="ARBA" id="ARBA00013346"/>
    </source>
</evidence>
<keyword evidence="7" id="KW-0808">Transferase</keyword>
<dbReference type="PANTHER" id="PTHR11579">
    <property type="entry name" value="PROTEIN-L-ISOASPARTATE O-METHYLTRANSFERASE"/>
    <property type="match status" value="1"/>
</dbReference>
<protein>
    <recommendedName>
        <fullName evidence="4">Protein-L-isoaspartate O-methyltransferase</fullName>
        <ecNumber evidence="3">2.1.1.77</ecNumber>
    </recommendedName>
    <alternativeName>
        <fullName evidence="11">L-isoaspartyl protein carboxyl methyltransferase</fullName>
    </alternativeName>
    <alternativeName>
        <fullName evidence="9">Protein L-isoaspartyl methyltransferase</fullName>
    </alternativeName>
    <alternativeName>
        <fullName evidence="10">Protein-beta-aspartate methyltransferase</fullName>
    </alternativeName>
</protein>